<keyword evidence="1" id="KW-0812">Transmembrane</keyword>
<feature type="transmembrane region" description="Helical" evidence="1">
    <location>
        <begin position="73"/>
        <end position="96"/>
    </location>
</feature>
<dbReference type="AlphaFoldDB" id="A0A1A9I904"/>
<accession>A0A1A9I904</accession>
<keyword evidence="3" id="KW-1185">Reference proteome</keyword>
<proteinExistence type="predicted"/>
<evidence type="ECO:0000313" key="2">
    <source>
        <dbReference type="EMBL" id="ANH83190.1"/>
    </source>
</evidence>
<feature type="transmembrane region" description="Helical" evidence="1">
    <location>
        <begin position="20"/>
        <end position="37"/>
    </location>
</feature>
<evidence type="ECO:0000313" key="3">
    <source>
        <dbReference type="Proteomes" id="UP000077667"/>
    </source>
</evidence>
<dbReference type="Proteomes" id="UP000077667">
    <property type="component" value="Chromosome"/>
</dbReference>
<organism evidence="2 3">
    <name type="scientific">Niabella ginsenosidivorans</name>
    <dbReference type="NCBI Taxonomy" id="1176587"/>
    <lineage>
        <taxon>Bacteria</taxon>
        <taxon>Pseudomonadati</taxon>
        <taxon>Bacteroidota</taxon>
        <taxon>Chitinophagia</taxon>
        <taxon>Chitinophagales</taxon>
        <taxon>Chitinophagaceae</taxon>
        <taxon>Niabella</taxon>
    </lineage>
</organism>
<reference evidence="2 3" key="1">
    <citation type="submission" date="2016-05" db="EMBL/GenBank/DDBJ databases">
        <title>Niabella ginsenosidivorans BS26 whole genome sequencing.</title>
        <authorList>
            <person name="Im W.T."/>
            <person name="Siddiqi M.Z."/>
        </authorList>
    </citation>
    <scope>NUCLEOTIDE SEQUENCE [LARGE SCALE GENOMIC DNA]</scope>
    <source>
        <strain evidence="2 3">BS26</strain>
    </source>
</reference>
<keyword evidence="1" id="KW-1133">Transmembrane helix</keyword>
<gene>
    <name evidence="2" type="ORF">A8C56_21370</name>
</gene>
<name>A0A1A9I904_9BACT</name>
<keyword evidence="1" id="KW-0472">Membrane</keyword>
<evidence type="ECO:0000256" key="1">
    <source>
        <dbReference type="SAM" id="Phobius"/>
    </source>
</evidence>
<sequence length="129" mass="15265">MLWVPSGALRKQNFTRTKVVLGFGYMYLVIICRYTLAHLHPGLFKDFRHYFFVNTIHICQLQLFYHFQSSSFVLLKGILICINFYNSYLCRVFLLIHRESCRGFERIVLNTFACVLETFFSIRSATCIN</sequence>
<dbReference type="KEGG" id="nia:A8C56_21370"/>
<protein>
    <submittedName>
        <fullName evidence="2">Uncharacterized protein</fullName>
    </submittedName>
</protein>
<dbReference type="EMBL" id="CP015772">
    <property type="protein sequence ID" value="ANH83190.1"/>
    <property type="molecule type" value="Genomic_DNA"/>
</dbReference>